<reference evidence="1" key="1">
    <citation type="submission" date="2020-03" db="EMBL/GenBank/DDBJ databases">
        <title>Hybrid Assembly of Korean Phytophthora infestans isolates.</title>
        <authorList>
            <person name="Prokchorchik M."/>
            <person name="Lee Y."/>
            <person name="Seo J."/>
            <person name="Cho J.-H."/>
            <person name="Park Y.-E."/>
            <person name="Jang D.-C."/>
            <person name="Im J.-S."/>
            <person name="Choi J.-G."/>
            <person name="Park H.-J."/>
            <person name="Lee G.-B."/>
            <person name="Lee Y.-G."/>
            <person name="Hong S.-Y."/>
            <person name="Cho K."/>
            <person name="Sohn K.H."/>
        </authorList>
    </citation>
    <scope>NUCLEOTIDE SEQUENCE</scope>
    <source>
        <strain evidence="1">KR_2_A2</strain>
    </source>
</reference>
<evidence type="ECO:0000313" key="1">
    <source>
        <dbReference type="EMBL" id="KAF4127666.1"/>
    </source>
</evidence>
<name>A0A8S9TGG1_PHYIN</name>
<protein>
    <submittedName>
        <fullName evidence="1">Uncharacterized protein</fullName>
    </submittedName>
</protein>
<sequence length="68" mass="7467">MPTSSLTKDDMAVSKCPFFVHVLMYTTKAARQVIRRATPARIAEAAEAIDIYLAERPEACAGDTARTH</sequence>
<dbReference type="Proteomes" id="UP000704712">
    <property type="component" value="Unassembled WGS sequence"/>
</dbReference>
<dbReference type="EMBL" id="JAACNO010003229">
    <property type="protein sequence ID" value="KAF4127666.1"/>
    <property type="molecule type" value="Genomic_DNA"/>
</dbReference>
<organism evidence="1 2">
    <name type="scientific">Phytophthora infestans</name>
    <name type="common">Potato late blight agent</name>
    <name type="synonym">Botrytis infestans</name>
    <dbReference type="NCBI Taxonomy" id="4787"/>
    <lineage>
        <taxon>Eukaryota</taxon>
        <taxon>Sar</taxon>
        <taxon>Stramenopiles</taxon>
        <taxon>Oomycota</taxon>
        <taxon>Peronosporomycetes</taxon>
        <taxon>Peronosporales</taxon>
        <taxon>Peronosporaceae</taxon>
        <taxon>Phytophthora</taxon>
    </lineage>
</organism>
<accession>A0A8S9TGG1</accession>
<evidence type="ECO:0000313" key="2">
    <source>
        <dbReference type="Proteomes" id="UP000704712"/>
    </source>
</evidence>
<proteinExistence type="predicted"/>
<dbReference type="AlphaFoldDB" id="A0A8S9TGG1"/>
<comment type="caution">
    <text evidence="1">The sequence shown here is derived from an EMBL/GenBank/DDBJ whole genome shotgun (WGS) entry which is preliminary data.</text>
</comment>
<gene>
    <name evidence="1" type="ORF">GN958_ATG23152</name>
</gene>